<dbReference type="EMBL" id="JANPWB010000016">
    <property type="protein sequence ID" value="KAJ1080167.1"/>
    <property type="molecule type" value="Genomic_DNA"/>
</dbReference>
<keyword evidence="2" id="KW-1185">Reference proteome</keyword>
<comment type="caution">
    <text evidence="1">The sequence shown here is derived from an EMBL/GenBank/DDBJ whole genome shotgun (WGS) entry which is preliminary data.</text>
</comment>
<name>A0AAV7KNT6_PLEWA</name>
<accession>A0AAV7KNT6</accession>
<organism evidence="1 2">
    <name type="scientific">Pleurodeles waltl</name>
    <name type="common">Iberian ribbed newt</name>
    <dbReference type="NCBI Taxonomy" id="8319"/>
    <lineage>
        <taxon>Eukaryota</taxon>
        <taxon>Metazoa</taxon>
        <taxon>Chordata</taxon>
        <taxon>Craniata</taxon>
        <taxon>Vertebrata</taxon>
        <taxon>Euteleostomi</taxon>
        <taxon>Amphibia</taxon>
        <taxon>Batrachia</taxon>
        <taxon>Caudata</taxon>
        <taxon>Salamandroidea</taxon>
        <taxon>Salamandridae</taxon>
        <taxon>Pleurodelinae</taxon>
        <taxon>Pleurodeles</taxon>
    </lineage>
</organism>
<evidence type="ECO:0000313" key="2">
    <source>
        <dbReference type="Proteomes" id="UP001066276"/>
    </source>
</evidence>
<dbReference type="AlphaFoldDB" id="A0AAV7KNT6"/>
<reference evidence="1" key="1">
    <citation type="journal article" date="2022" name="bioRxiv">
        <title>Sequencing and chromosome-scale assembly of the giantPleurodeles waltlgenome.</title>
        <authorList>
            <person name="Brown T."/>
            <person name="Elewa A."/>
            <person name="Iarovenko S."/>
            <person name="Subramanian E."/>
            <person name="Araus A.J."/>
            <person name="Petzold A."/>
            <person name="Susuki M."/>
            <person name="Suzuki K.-i.T."/>
            <person name="Hayashi T."/>
            <person name="Toyoda A."/>
            <person name="Oliveira C."/>
            <person name="Osipova E."/>
            <person name="Leigh N.D."/>
            <person name="Simon A."/>
            <person name="Yun M.H."/>
        </authorList>
    </citation>
    <scope>NUCLEOTIDE SEQUENCE</scope>
    <source>
        <strain evidence="1">20211129_DDA</strain>
        <tissue evidence="1">Liver</tissue>
    </source>
</reference>
<sequence length="66" mass="7304">MSPPVAGSWQFRLQHGRNLDRSPDFLTRATNAKASGVLVGGFPSHYAVAKTMRMLKRGTRMSGFPR</sequence>
<gene>
    <name evidence="1" type="ORF">NDU88_000387</name>
</gene>
<evidence type="ECO:0000313" key="1">
    <source>
        <dbReference type="EMBL" id="KAJ1080167.1"/>
    </source>
</evidence>
<proteinExistence type="predicted"/>
<dbReference type="Proteomes" id="UP001066276">
    <property type="component" value="Chromosome 12"/>
</dbReference>
<protein>
    <submittedName>
        <fullName evidence="1">Uncharacterized protein</fullName>
    </submittedName>
</protein>